<dbReference type="Gene3D" id="1.10.260.40">
    <property type="entry name" value="lambda repressor-like DNA-binding domains"/>
    <property type="match status" value="1"/>
</dbReference>
<evidence type="ECO:0000313" key="7">
    <source>
        <dbReference type="Proteomes" id="UP000534306"/>
    </source>
</evidence>
<evidence type="ECO:0000313" key="5">
    <source>
        <dbReference type="EMBL" id="MBB6570239.1"/>
    </source>
</evidence>
<evidence type="ECO:0000256" key="3">
    <source>
        <dbReference type="ARBA" id="ARBA00023163"/>
    </source>
</evidence>
<dbReference type="Proteomes" id="UP000534306">
    <property type="component" value="Unassembled WGS sequence"/>
</dbReference>
<evidence type="ECO:0000259" key="4">
    <source>
        <dbReference type="PROSITE" id="PS50932"/>
    </source>
</evidence>
<gene>
    <name evidence="5" type="ORF">HNR71_005876</name>
    <name evidence="6" type="ORF">HPO96_36920</name>
</gene>
<dbReference type="InterPro" id="IPR010982">
    <property type="entry name" value="Lambda_DNA-bd_dom_sf"/>
</dbReference>
<comment type="caution">
    <text evidence="6">The sequence shown here is derived from an EMBL/GenBank/DDBJ whole genome shotgun (WGS) entry which is preliminary data.</text>
</comment>
<dbReference type="RefSeq" id="WP_171679138.1">
    <property type="nucleotide sequence ID" value="NZ_JABJRC010000017.1"/>
</dbReference>
<organism evidence="6 7">
    <name type="scientific">Kribbella sandramycini</name>
    <dbReference type="NCBI Taxonomy" id="60450"/>
    <lineage>
        <taxon>Bacteria</taxon>
        <taxon>Bacillati</taxon>
        <taxon>Actinomycetota</taxon>
        <taxon>Actinomycetes</taxon>
        <taxon>Propionibacteriales</taxon>
        <taxon>Kribbellaceae</taxon>
        <taxon>Kribbella</taxon>
    </lineage>
</organism>
<sequence length="344" mass="36342">MTKTPAQPARRTPTLEDVAKAAGVSRATASRVVNDVGTVDPALRLRVHDAIAATGYVPNSAARTLVNRRTGTVALVMSGSDGSAEQVFADPFFGRITGGVVTCLRDRGMRATMLLADSDKARRDALDTARRESDGALLVSTHPNDPLPQLFVEAGVPAVLFARPSSMLPISFVDVGHDVGGALAADRLADRGCRRIATIAGPADLPAAIDRLAGFERALQRRGIPYVHVARGNFTAESGEQAMTELLAQAPDLDGVFAANDLMAVGALRVLRDAGRAVPDDVALIGFDDSQPARLTRPRLTTISQPVEAMAAHMTTILLTHLTTPETPPTSVVFDPHLVPRETA</sequence>
<dbReference type="Pfam" id="PF00356">
    <property type="entry name" value="LacI"/>
    <property type="match status" value="1"/>
</dbReference>
<reference evidence="5 8" key="2">
    <citation type="submission" date="2020-08" db="EMBL/GenBank/DDBJ databases">
        <title>Sequencing the genomes of 1000 actinobacteria strains.</title>
        <authorList>
            <person name="Klenk H.-P."/>
        </authorList>
    </citation>
    <scope>NUCLEOTIDE SEQUENCE [LARGE SCALE GENOMIC DNA]</scope>
    <source>
        <strain evidence="5 8">DSM 15626</strain>
    </source>
</reference>
<proteinExistence type="predicted"/>
<dbReference type="GO" id="GO:0003700">
    <property type="term" value="F:DNA-binding transcription factor activity"/>
    <property type="evidence" value="ECO:0007669"/>
    <property type="project" value="TreeGrafter"/>
</dbReference>
<dbReference type="Proteomes" id="UP000553957">
    <property type="component" value="Unassembled WGS sequence"/>
</dbReference>
<dbReference type="InterPro" id="IPR028082">
    <property type="entry name" value="Peripla_BP_I"/>
</dbReference>
<dbReference type="SUPFAM" id="SSF47413">
    <property type="entry name" value="lambda repressor-like DNA-binding domains"/>
    <property type="match status" value="1"/>
</dbReference>
<keyword evidence="7" id="KW-1185">Reference proteome</keyword>
<dbReference type="CDD" id="cd06267">
    <property type="entry name" value="PBP1_LacI_sugar_binding-like"/>
    <property type="match status" value="1"/>
</dbReference>
<dbReference type="AlphaFoldDB" id="A0A7Y4P2W9"/>
<dbReference type="PROSITE" id="PS00356">
    <property type="entry name" value="HTH_LACI_1"/>
    <property type="match status" value="1"/>
</dbReference>
<name>A0A7Y4P2W9_9ACTN</name>
<dbReference type="GO" id="GO:0000976">
    <property type="term" value="F:transcription cis-regulatory region binding"/>
    <property type="evidence" value="ECO:0007669"/>
    <property type="project" value="TreeGrafter"/>
</dbReference>
<reference evidence="6 7" key="1">
    <citation type="submission" date="2020-05" db="EMBL/GenBank/DDBJ databases">
        <title>Genome sequence of Kribbella sandramycini ATCC 39419.</title>
        <authorList>
            <person name="Maclea K.S."/>
            <person name="Fair J.L."/>
        </authorList>
    </citation>
    <scope>NUCLEOTIDE SEQUENCE [LARGE SCALE GENOMIC DNA]</scope>
    <source>
        <strain evidence="6 7">ATCC 39419</strain>
    </source>
</reference>
<dbReference type="InterPro" id="IPR046335">
    <property type="entry name" value="LacI/GalR-like_sensor"/>
</dbReference>
<dbReference type="SUPFAM" id="SSF53822">
    <property type="entry name" value="Periplasmic binding protein-like I"/>
    <property type="match status" value="1"/>
</dbReference>
<keyword evidence="3" id="KW-0804">Transcription</keyword>
<dbReference type="PRINTS" id="PR00036">
    <property type="entry name" value="HTHLACI"/>
</dbReference>
<accession>A0A7Y4P2W9</accession>
<evidence type="ECO:0000313" key="6">
    <source>
        <dbReference type="EMBL" id="NOL45842.1"/>
    </source>
</evidence>
<dbReference type="PANTHER" id="PTHR30146">
    <property type="entry name" value="LACI-RELATED TRANSCRIPTIONAL REPRESSOR"/>
    <property type="match status" value="1"/>
</dbReference>
<evidence type="ECO:0000313" key="8">
    <source>
        <dbReference type="Proteomes" id="UP000553957"/>
    </source>
</evidence>
<dbReference type="EMBL" id="JABJRC010000017">
    <property type="protein sequence ID" value="NOL45842.1"/>
    <property type="molecule type" value="Genomic_DNA"/>
</dbReference>
<protein>
    <submittedName>
        <fullName evidence="5">DNA-binding LacI/PurR family transcriptional regulator</fullName>
    </submittedName>
    <submittedName>
        <fullName evidence="6">LacI family DNA-binding transcriptional regulator</fullName>
    </submittedName>
</protein>
<dbReference type="Gene3D" id="3.40.50.2300">
    <property type="match status" value="2"/>
</dbReference>
<dbReference type="Pfam" id="PF13377">
    <property type="entry name" value="Peripla_BP_3"/>
    <property type="match status" value="1"/>
</dbReference>
<dbReference type="PROSITE" id="PS50932">
    <property type="entry name" value="HTH_LACI_2"/>
    <property type="match status" value="1"/>
</dbReference>
<dbReference type="PANTHER" id="PTHR30146:SF109">
    <property type="entry name" value="HTH-TYPE TRANSCRIPTIONAL REGULATOR GALS"/>
    <property type="match status" value="1"/>
</dbReference>
<dbReference type="InterPro" id="IPR000843">
    <property type="entry name" value="HTH_LacI"/>
</dbReference>
<evidence type="ECO:0000256" key="1">
    <source>
        <dbReference type="ARBA" id="ARBA00023015"/>
    </source>
</evidence>
<dbReference type="CDD" id="cd01392">
    <property type="entry name" value="HTH_LacI"/>
    <property type="match status" value="1"/>
</dbReference>
<keyword evidence="2 6" id="KW-0238">DNA-binding</keyword>
<keyword evidence="1" id="KW-0805">Transcription regulation</keyword>
<dbReference type="EMBL" id="JACHKF010000001">
    <property type="protein sequence ID" value="MBB6570239.1"/>
    <property type="molecule type" value="Genomic_DNA"/>
</dbReference>
<dbReference type="SMART" id="SM00354">
    <property type="entry name" value="HTH_LACI"/>
    <property type="match status" value="1"/>
</dbReference>
<feature type="domain" description="HTH lacI-type" evidence="4">
    <location>
        <begin position="13"/>
        <end position="67"/>
    </location>
</feature>
<evidence type="ECO:0000256" key="2">
    <source>
        <dbReference type="ARBA" id="ARBA00023125"/>
    </source>
</evidence>